<reference evidence="10 11" key="1">
    <citation type="journal article" date="2024" name="Insects">
        <title>An Improved Chromosome-Level Genome Assembly of the Firefly Pyrocoelia pectoralis.</title>
        <authorList>
            <person name="Fu X."/>
            <person name="Meyer-Rochow V.B."/>
            <person name="Ballantyne L."/>
            <person name="Zhu X."/>
        </authorList>
    </citation>
    <scope>NUCLEOTIDE SEQUENCE [LARGE SCALE GENOMIC DNA]</scope>
    <source>
        <strain evidence="10">XCY_ONT2</strain>
    </source>
</reference>
<comment type="subcellular location">
    <subcellularLocation>
        <location evidence="1">Membrane</location>
        <topology evidence="1">Single-pass membrane protein</topology>
    </subcellularLocation>
</comment>
<evidence type="ECO:0000256" key="9">
    <source>
        <dbReference type="SAM" id="Phobius"/>
    </source>
</evidence>
<evidence type="ECO:0000256" key="2">
    <source>
        <dbReference type="ARBA" id="ARBA00009202"/>
    </source>
</evidence>
<keyword evidence="11" id="KW-1185">Reference proteome</keyword>
<comment type="caution">
    <text evidence="10">The sequence shown here is derived from an EMBL/GenBank/DDBJ whole genome shotgun (WGS) entry which is preliminary data.</text>
</comment>
<evidence type="ECO:0000313" key="10">
    <source>
        <dbReference type="EMBL" id="KAK5646745.1"/>
    </source>
</evidence>
<protein>
    <recommendedName>
        <fullName evidence="3">Single-pass membrane and coiled-coil domain-containing protein 4 homolog</fullName>
    </recommendedName>
</protein>
<dbReference type="GO" id="GO:0016020">
    <property type="term" value="C:membrane"/>
    <property type="evidence" value="ECO:0007669"/>
    <property type="project" value="UniProtKB-SubCell"/>
</dbReference>
<dbReference type="PANTHER" id="PTHR34644">
    <property type="entry name" value="SINGLE-PASS MEMBRANE AND COILED-COIL DOMAIN-CONTAINING PROTEIN 4"/>
    <property type="match status" value="1"/>
</dbReference>
<feature type="region of interest" description="Disordered" evidence="8">
    <location>
        <begin position="1"/>
        <end position="23"/>
    </location>
</feature>
<organism evidence="10 11">
    <name type="scientific">Pyrocoelia pectoralis</name>
    <dbReference type="NCBI Taxonomy" id="417401"/>
    <lineage>
        <taxon>Eukaryota</taxon>
        <taxon>Metazoa</taxon>
        <taxon>Ecdysozoa</taxon>
        <taxon>Arthropoda</taxon>
        <taxon>Hexapoda</taxon>
        <taxon>Insecta</taxon>
        <taxon>Pterygota</taxon>
        <taxon>Neoptera</taxon>
        <taxon>Endopterygota</taxon>
        <taxon>Coleoptera</taxon>
        <taxon>Polyphaga</taxon>
        <taxon>Elateriformia</taxon>
        <taxon>Elateroidea</taxon>
        <taxon>Lampyridae</taxon>
        <taxon>Lampyrinae</taxon>
        <taxon>Pyrocoelia</taxon>
    </lineage>
</organism>
<keyword evidence="6" id="KW-0175">Coiled coil</keyword>
<name>A0AAN7ZHC2_9COLE</name>
<evidence type="ECO:0000256" key="3">
    <source>
        <dbReference type="ARBA" id="ARBA00017028"/>
    </source>
</evidence>
<feature type="transmembrane region" description="Helical" evidence="9">
    <location>
        <begin position="29"/>
        <end position="50"/>
    </location>
</feature>
<evidence type="ECO:0000313" key="11">
    <source>
        <dbReference type="Proteomes" id="UP001329430"/>
    </source>
</evidence>
<evidence type="ECO:0000256" key="6">
    <source>
        <dbReference type="ARBA" id="ARBA00023054"/>
    </source>
</evidence>
<evidence type="ECO:0000256" key="8">
    <source>
        <dbReference type="SAM" id="MobiDB-lite"/>
    </source>
</evidence>
<evidence type="ECO:0000256" key="7">
    <source>
        <dbReference type="ARBA" id="ARBA00023136"/>
    </source>
</evidence>
<keyword evidence="4 9" id="KW-0812">Transmembrane</keyword>
<accession>A0AAN7ZHC2</accession>
<dbReference type="EMBL" id="JAVRBK010000003">
    <property type="protein sequence ID" value="KAK5646745.1"/>
    <property type="molecule type" value="Genomic_DNA"/>
</dbReference>
<proteinExistence type="inferred from homology"/>
<evidence type="ECO:0000256" key="4">
    <source>
        <dbReference type="ARBA" id="ARBA00022692"/>
    </source>
</evidence>
<evidence type="ECO:0000256" key="5">
    <source>
        <dbReference type="ARBA" id="ARBA00022989"/>
    </source>
</evidence>
<dbReference type="Pfam" id="PF15012">
    <property type="entry name" value="DUF4519"/>
    <property type="match status" value="1"/>
</dbReference>
<keyword evidence="7 9" id="KW-0472">Membrane</keyword>
<dbReference type="PANTHER" id="PTHR34644:SF2">
    <property type="entry name" value="SINGLE-PASS MEMBRANE AND COILED-COIL DOMAIN-CONTAINING PROTEIN 4"/>
    <property type="match status" value="1"/>
</dbReference>
<gene>
    <name evidence="10" type="ORF">RI129_005209</name>
</gene>
<feature type="compositionally biased region" description="Basic and acidic residues" evidence="8">
    <location>
        <begin position="7"/>
        <end position="23"/>
    </location>
</feature>
<dbReference type="Proteomes" id="UP001329430">
    <property type="component" value="Chromosome 3"/>
</dbReference>
<dbReference type="AlphaFoldDB" id="A0AAN7ZHC2"/>
<evidence type="ECO:0000256" key="1">
    <source>
        <dbReference type="ARBA" id="ARBA00004167"/>
    </source>
</evidence>
<dbReference type="InterPro" id="IPR027960">
    <property type="entry name" value="DUF4519"/>
</dbReference>
<sequence length="59" mass="7044">MRQLKGKVKESGKERRQRKKEFASTKKQIYTIVFPTLVAIFIFIAAYVYIKTRSKQYID</sequence>
<comment type="similarity">
    <text evidence="2">Belongs to the SMCO4 family.</text>
</comment>
<keyword evidence="5 9" id="KW-1133">Transmembrane helix</keyword>